<dbReference type="InterPro" id="IPR019734">
    <property type="entry name" value="TPR_rpt"/>
</dbReference>
<dbReference type="Pfam" id="PF08238">
    <property type="entry name" value="Sel1"/>
    <property type="match status" value="6"/>
</dbReference>
<proteinExistence type="predicted"/>
<dbReference type="SUPFAM" id="SSF81901">
    <property type="entry name" value="HCP-like"/>
    <property type="match status" value="1"/>
</dbReference>
<organism evidence="2 3">
    <name type="scientific">Megamonas hypermegale</name>
    <dbReference type="NCBI Taxonomy" id="158847"/>
    <lineage>
        <taxon>Bacteria</taxon>
        <taxon>Bacillati</taxon>
        <taxon>Bacillota</taxon>
        <taxon>Negativicutes</taxon>
        <taxon>Selenomonadales</taxon>
        <taxon>Selenomonadaceae</taxon>
        <taxon>Megamonas</taxon>
    </lineage>
</organism>
<dbReference type="SMART" id="SM00671">
    <property type="entry name" value="SEL1"/>
    <property type="match status" value="6"/>
</dbReference>
<dbReference type="InterPro" id="IPR006597">
    <property type="entry name" value="Sel1-like"/>
</dbReference>
<dbReference type="InterPro" id="IPR049886">
    <property type="entry name" value="CFI_box_CTERM_dom"/>
</dbReference>
<dbReference type="InterPro" id="IPR011990">
    <property type="entry name" value="TPR-like_helical_dom_sf"/>
</dbReference>
<dbReference type="EC" id="3.5.2.6" evidence="2"/>
<evidence type="ECO:0000313" key="3">
    <source>
        <dbReference type="Proteomes" id="UP000255234"/>
    </source>
</evidence>
<dbReference type="AlphaFoldDB" id="A0A378P0R7"/>
<dbReference type="InterPro" id="IPR050767">
    <property type="entry name" value="Sel1_AlgK"/>
</dbReference>
<dbReference type="PROSITE" id="PS50005">
    <property type="entry name" value="TPR"/>
    <property type="match status" value="1"/>
</dbReference>
<evidence type="ECO:0000256" key="1">
    <source>
        <dbReference type="PROSITE-ProRule" id="PRU00339"/>
    </source>
</evidence>
<dbReference type="NCBIfam" id="NF041770">
    <property type="entry name" value="CFI_box_CTERM"/>
    <property type="match status" value="1"/>
</dbReference>
<dbReference type="Proteomes" id="UP000255234">
    <property type="component" value="Unassembled WGS sequence"/>
</dbReference>
<dbReference type="EMBL" id="UGPP01000001">
    <property type="protein sequence ID" value="STY71848.1"/>
    <property type="molecule type" value="Genomic_DNA"/>
</dbReference>
<reference evidence="2 3" key="1">
    <citation type="submission" date="2018-06" db="EMBL/GenBank/DDBJ databases">
        <authorList>
            <consortium name="Pathogen Informatics"/>
            <person name="Doyle S."/>
        </authorList>
    </citation>
    <scope>NUCLEOTIDE SEQUENCE [LARGE SCALE GENOMIC DNA]</scope>
    <source>
        <strain evidence="2 3">NCTC10571</strain>
    </source>
</reference>
<dbReference type="PANTHER" id="PTHR11102:SF160">
    <property type="entry name" value="ERAD-ASSOCIATED E3 UBIQUITIN-PROTEIN LIGASE COMPONENT HRD3"/>
    <property type="match status" value="1"/>
</dbReference>
<accession>A0A378P0R7</accession>
<gene>
    <name evidence="2" type="primary">hcpC_2</name>
    <name evidence="2" type="ORF">NCTC10571_02024</name>
</gene>
<dbReference type="Gene3D" id="1.25.40.10">
    <property type="entry name" value="Tetratricopeptide repeat domain"/>
    <property type="match status" value="1"/>
</dbReference>
<feature type="repeat" description="TPR" evidence="1">
    <location>
        <begin position="289"/>
        <end position="322"/>
    </location>
</feature>
<dbReference type="SMART" id="SM00028">
    <property type="entry name" value="TPR"/>
    <property type="match status" value="2"/>
</dbReference>
<keyword evidence="1" id="KW-0802">TPR repeat</keyword>
<protein>
    <submittedName>
        <fullName evidence="2">Beta-lactamase hcpC</fullName>
        <ecNumber evidence="2">3.5.2.6</ecNumber>
    </submittedName>
</protein>
<name>A0A378P0R7_9FIRM</name>
<keyword evidence="2" id="KW-0378">Hydrolase</keyword>
<evidence type="ECO:0000313" key="2">
    <source>
        <dbReference type="EMBL" id="STY71848.1"/>
    </source>
</evidence>
<sequence length="529" mass="60993">MLKFCPNCGAKILKNGKFCHECGYSLQEFNNESIITEKDIIDDTKEDIIIDNDGGDFFGDFAQVQQEEDIKNDKLAEKLERLFVNYKMSEFIDKINDIENADSPRLAYLAAMILEYGYDQIKEDGESAFNILAQLSDEGYVLADLHLIGSGFYNINEEYIPILNKNILSQIDELEKSEDPFIIYEVANYYCSENSEKINYNKAMKLYQKAASKGYWKALVSLGYIYLSGECHQSANINKAVEYYEKAAVKGERNAALMLGRLYYFEKFLPKNINKAKQWYLVAAEQNEEEALNELANIFLSEHNYYKAIEYYERNIRINNSSLAASCLAGVYLGLNEEYSDFNKDENKGISLLKKALEFDPNNGDALCIFGVCYAIGVGVEENASIARDYLNKAISVGNDEVKTVAKDVLKNLNESQKENESEGCFITTAVCDSFNKPDDCYELTMFRHFRDDWLKYQPDGRKLIEEYYIIAPKIVEKINSLENAKEIYESIWDNYLKKCLYYLEKTNRKSCKNVYINMVNNLKKYIYN</sequence>
<dbReference type="PANTHER" id="PTHR11102">
    <property type="entry name" value="SEL-1-LIKE PROTEIN"/>
    <property type="match status" value="1"/>
</dbReference>
<dbReference type="GO" id="GO:0008800">
    <property type="term" value="F:beta-lactamase activity"/>
    <property type="evidence" value="ECO:0007669"/>
    <property type="project" value="UniProtKB-EC"/>
</dbReference>
<dbReference type="RefSeq" id="WP_115152021.1">
    <property type="nucleotide sequence ID" value="NZ_UGPP01000001.1"/>
</dbReference>